<evidence type="ECO:0000313" key="1">
    <source>
        <dbReference type="EMBL" id="MFJ1472120.1"/>
    </source>
</evidence>
<comment type="caution">
    <text evidence="1">The sequence shown here is derived from an EMBL/GenBank/DDBJ whole genome shotgun (WGS) entry which is preliminary data.</text>
</comment>
<protein>
    <submittedName>
        <fullName evidence="1">Carbohydrate-binding protein</fullName>
    </submittedName>
</protein>
<keyword evidence="2" id="KW-1185">Reference proteome</keyword>
<organism evidence="1 2">
    <name type="scientific">Massilia orientalis</name>
    <dbReference type="NCBI Taxonomy" id="3050128"/>
    <lineage>
        <taxon>Bacteria</taxon>
        <taxon>Pseudomonadati</taxon>
        <taxon>Pseudomonadota</taxon>
        <taxon>Betaproteobacteria</taxon>
        <taxon>Burkholderiales</taxon>
        <taxon>Oxalobacteraceae</taxon>
        <taxon>Telluria group</taxon>
        <taxon>Massilia</taxon>
    </lineage>
</organism>
<reference evidence="1" key="1">
    <citation type="submission" date="2024-11" db="EMBL/GenBank/DDBJ databases">
        <title>Description of Massilia orientalis sp. nov., isolated from rhizosphere soil of Ageratina adenophora.</title>
        <authorList>
            <person name="Wang Y."/>
        </authorList>
    </citation>
    <scope>NUCLEOTIDE SEQUENCE</scope>
    <source>
        <strain evidence="1">YIM B02787</strain>
    </source>
</reference>
<proteinExistence type="predicted"/>
<dbReference type="EMBL" id="JASNRB020000034">
    <property type="protein sequence ID" value="MFJ1472120.1"/>
    <property type="molecule type" value="Genomic_DNA"/>
</dbReference>
<dbReference type="Proteomes" id="UP001168096">
    <property type="component" value="Unassembled WGS sequence"/>
</dbReference>
<name>A0ACC7MJ66_9BURK</name>
<sequence length="69" mass="7218">MSYSVNPSSSGWYTVSYRIATTGATGQVVLSQNGQDMGPTIALPNTGGWQNWTTVSATETLTIFSNVGG</sequence>
<gene>
    <name evidence="1" type="ORF">QPK29_030745</name>
</gene>
<evidence type="ECO:0000313" key="2">
    <source>
        <dbReference type="Proteomes" id="UP001168096"/>
    </source>
</evidence>
<accession>A0ACC7MJ66</accession>